<dbReference type="InterPro" id="IPR016024">
    <property type="entry name" value="ARM-type_fold"/>
</dbReference>
<dbReference type="EMBL" id="CAJFCV020000002">
    <property type="protein sequence ID" value="CAG9101371.1"/>
    <property type="molecule type" value="Genomic_DNA"/>
</dbReference>
<dbReference type="SUPFAM" id="SSF48371">
    <property type="entry name" value="ARM repeat"/>
    <property type="match status" value="1"/>
</dbReference>
<feature type="domain" description="Integrator complex subunit 7 N-terminal" evidence="8">
    <location>
        <begin position="4"/>
        <end position="523"/>
    </location>
</feature>
<feature type="domain" description="Integrator complex subunit 7 C-terminal" evidence="7">
    <location>
        <begin position="779"/>
        <end position="873"/>
    </location>
</feature>
<dbReference type="Proteomes" id="UP000659654">
    <property type="component" value="Unassembled WGS sequence"/>
</dbReference>
<evidence type="ECO:0000313" key="13">
    <source>
        <dbReference type="Proteomes" id="UP000659654"/>
    </source>
</evidence>
<dbReference type="WBParaSite" id="BXY_1702800.1">
    <property type="protein sequence ID" value="BXY_1702800.1"/>
    <property type="gene ID" value="BXY_1702800"/>
</dbReference>
<reference evidence="10" key="2">
    <citation type="submission" date="2020-09" db="EMBL/GenBank/DDBJ databases">
        <authorList>
            <person name="Kikuchi T."/>
        </authorList>
    </citation>
    <scope>NUCLEOTIDE SEQUENCE</scope>
    <source>
        <strain evidence="10">Ka4C1</strain>
    </source>
</reference>
<dbReference type="InterPro" id="IPR056516">
    <property type="entry name" value="INTS7_N"/>
</dbReference>
<keyword evidence="6" id="KW-0539">Nucleus</keyword>
<comment type="similarity">
    <text evidence="3">Belongs to the Integrator subunit 7 family.</text>
</comment>
<dbReference type="EMBL" id="CAJFDI010000002">
    <property type="protein sequence ID" value="CAD5217610.1"/>
    <property type="molecule type" value="Genomic_DNA"/>
</dbReference>
<protein>
    <recommendedName>
        <fullName evidence="4">Integrator complex subunit 7</fullName>
    </recommendedName>
</protein>
<dbReference type="Pfam" id="PF24436">
    <property type="entry name" value="INTS7_N"/>
    <property type="match status" value="1"/>
</dbReference>
<organism evidence="12 14">
    <name type="scientific">Bursaphelenchus xylophilus</name>
    <name type="common">Pinewood nematode worm</name>
    <name type="synonym">Aphelenchoides xylophilus</name>
    <dbReference type="NCBI Taxonomy" id="6326"/>
    <lineage>
        <taxon>Eukaryota</taxon>
        <taxon>Metazoa</taxon>
        <taxon>Ecdysozoa</taxon>
        <taxon>Nematoda</taxon>
        <taxon>Chromadorea</taxon>
        <taxon>Rhabditida</taxon>
        <taxon>Tylenchina</taxon>
        <taxon>Tylenchomorpha</taxon>
        <taxon>Aphelenchoidea</taxon>
        <taxon>Aphelenchoididae</taxon>
        <taxon>Bursaphelenchus</taxon>
    </lineage>
</organism>
<dbReference type="InterPro" id="IPR033060">
    <property type="entry name" value="INTS7"/>
</dbReference>
<evidence type="ECO:0000256" key="2">
    <source>
        <dbReference type="ARBA" id="ARBA00004496"/>
    </source>
</evidence>
<dbReference type="Pfam" id="PF22965">
    <property type="entry name" value="INTS7_C"/>
    <property type="match status" value="1"/>
</dbReference>
<comment type="subcellular location">
    <subcellularLocation>
        <location evidence="2">Cytoplasm</location>
    </subcellularLocation>
    <subcellularLocation>
        <location evidence="1">Nucleus</location>
    </subcellularLocation>
</comment>
<dbReference type="GO" id="GO:0005737">
    <property type="term" value="C:cytoplasm"/>
    <property type="evidence" value="ECO:0007669"/>
    <property type="project" value="UniProtKB-SubCell"/>
</dbReference>
<keyword evidence="13" id="KW-1185">Reference proteome</keyword>
<evidence type="ECO:0000313" key="11">
    <source>
        <dbReference type="EMBL" id="CAD5217610.1"/>
    </source>
</evidence>
<dbReference type="GO" id="GO:0034472">
    <property type="term" value="P:snRNA 3'-end processing"/>
    <property type="evidence" value="ECO:0007669"/>
    <property type="project" value="TreeGrafter"/>
</dbReference>
<dbReference type="Proteomes" id="UP000095284">
    <property type="component" value="Unplaced"/>
</dbReference>
<dbReference type="Pfam" id="PF24437">
    <property type="entry name" value="INTS7_HB"/>
    <property type="match status" value="1"/>
</dbReference>
<dbReference type="InterPro" id="IPR054519">
    <property type="entry name" value="INTS7_C"/>
</dbReference>
<evidence type="ECO:0000256" key="1">
    <source>
        <dbReference type="ARBA" id="ARBA00004123"/>
    </source>
</evidence>
<gene>
    <name evidence="10" type="ORF">BXYJ_LOCUS5119</name>
    <name evidence="11" type="ORF">BXYJ_LOCUS5121</name>
</gene>
<evidence type="ECO:0000256" key="4">
    <source>
        <dbReference type="ARBA" id="ARBA00015336"/>
    </source>
</evidence>
<dbReference type="InterPro" id="IPR056517">
    <property type="entry name" value="INTS7_HB"/>
</dbReference>
<evidence type="ECO:0000313" key="12">
    <source>
        <dbReference type="Proteomes" id="UP000095284"/>
    </source>
</evidence>
<evidence type="ECO:0000313" key="14">
    <source>
        <dbReference type="WBParaSite" id="BXY_1702800.1"/>
    </source>
</evidence>
<dbReference type="GO" id="GO:0032039">
    <property type="term" value="C:integrator complex"/>
    <property type="evidence" value="ECO:0007669"/>
    <property type="project" value="InterPro"/>
</dbReference>
<dbReference type="SMR" id="A0A1I7SVF2"/>
<dbReference type="PANTHER" id="PTHR13322:SF2">
    <property type="entry name" value="INTEGRATOR COMPLEX SUBUNIT 7"/>
    <property type="match status" value="1"/>
</dbReference>
<dbReference type="PANTHER" id="PTHR13322">
    <property type="entry name" value="C1ORF73 PROTEIN"/>
    <property type="match status" value="1"/>
</dbReference>
<dbReference type="EMBL" id="CAJFDI010000002">
    <property type="protein sequence ID" value="CAD5217606.1"/>
    <property type="molecule type" value="Genomic_DNA"/>
</dbReference>
<dbReference type="OrthoDB" id="1921953at2759"/>
<dbReference type="EMBL" id="CAJFCV020000002">
    <property type="protein sequence ID" value="CAG9101362.1"/>
    <property type="molecule type" value="Genomic_DNA"/>
</dbReference>
<evidence type="ECO:0000259" key="9">
    <source>
        <dbReference type="Pfam" id="PF24437"/>
    </source>
</evidence>
<feature type="domain" description="Integrator complex subunit 7 helical bundle" evidence="9">
    <location>
        <begin position="577"/>
        <end position="689"/>
    </location>
</feature>
<dbReference type="eggNOG" id="KOG1988">
    <property type="taxonomic scope" value="Eukaryota"/>
</dbReference>
<keyword evidence="5" id="KW-0963">Cytoplasm</keyword>
<accession>A0A1I7SVF2</accession>
<evidence type="ECO:0000259" key="8">
    <source>
        <dbReference type="Pfam" id="PF24436"/>
    </source>
</evidence>
<evidence type="ECO:0000313" key="10">
    <source>
        <dbReference type="EMBL" id="CAD5217606.1"/>
    </source>
</evidence>
<dbReference type="AlphaFoldDB" id="A0A1I7SVF2"/>
<evidence type="ECO:0000256" key="6">
    <source>
        <dbReference type="ARBA" id="ARBA00023242"/>
    </source>
</evidence>
<evidence type="ECO:0000256" key="3">
    <source>
        <dbReference type="ARBA" id="ARBA00008565"/>
    </source>
</evidence>
<evidence type="ECO:0000256" key="5">
    <source>
        <dbReference type="ARBA" id="ARBA00022490"/>
    </source>
</evidence>
<evidence type="ECO:0000259" key="7">
    <source>
        <dbReference type="Pfam" id="PF22965"/>
    </source>
</evidence>
<name>A0A1I7SVF2_BURXY</name>
<sequence length="898" mass="102557">MNPLTQIERALQSSNLSDHLSAIAQCSKAIRENPFPLFVNALLLRLADTFNGEKLTKMDHSLNLIRLRIVKLLRECGMDLAVVFSKDEIVRRVMKVSHSNDYKSRALTMLFFAAAAPIVHSNKKVHHLLVEGADCTDLTELTAAIVSVGHLGKFSAEFSSLIVEKIGEMVSETQTEESLKVRLMDDLSLFQENVMVTKQCMELGRSLLRNNPDQKVSLVVLNALTELAKRNGLALNEQIDLLLTEMPQFLKSRHFTRSFLSNLARLADYPQHWTTNQVQMLQRILPFLIDSEFPENLVLWLDCMNVLAQRIHSTAISDSIPALMELLNNSKFIIRIRTLQLLLTLAGKTSLPAEKLATVEEIKPLLGSEIINLMEEISESPRITRKMEKVRFFKSIVKLMRNGTCSSYGLDEMSIIEVLQRAVESRHPEYYRQTLETLNAIADAIPATATELSEWALERLGATQEGQFHTQSDLLYNLALLPIKENQEKILELTEKIVNEVRSNEEHTWFAYKFARTGFRYGHWSEVALPTLELMQEKCQTVESSAFISALINIAGAQLPSKIDVQSLKNARQTLRHALLLLTPLAKNSRNTHCFTFPAAYIDAVYRLFGATNTVLVAMNTLLESNPETFGIAHIEYVLPDIEQAREEFIEVREAWVQLYQRSFDADSNTLNQLELMNRHAQLCELLLDRLYSQELTPIAQFPRCAENCTNAQLEHLLDWAITKANQCFVPVTGSISQRLSAWASNLQVFDEIFGRLAIPSLCLPRFFFQQLWRTNIRVNILPQPREHEQYLQLTSRQFPLTVEGIIESNNPKGIQSMEIYVYMKVDKNSEEVLADKRKTNLNAETYFKEQFLLTIRKMTEITVKLYFTDANSDLKKLWRAESEGRLVVNIPEFKDTT</sequence>
<reference evidence="14" key="1">
    <citation type="submission" date="2016-11" db="UniProtKB">
        <authorList>
            <consortium name="WormBaseParasite"/>
        </authorList>
    </citation>
    <scope>IDENTIFICATION</scope>
</reference>
<dbReference type="Proteomes" id="UP000582659">
    <property type="component" value="Unassembled WGS sequence"/>
</dbReference>
<proteinExistence type="inferred from homology"/>